<evidence type="ECO:0000313" key="2">
    <source>
        <dbReference type="EMBL" id="KAF2661256.1"/>
    </source>
</evidence>
<organism evidence="2 3">
    <name type="scientific">Lophiostoma macrostomum CBS 122681</name>
    <dbReference type="NCBI Taxonomy" id="1314788"/>
    <lineage>
        <taxon>Eukaryota</taxon>
        <taxon>Fungi</taxon>
        <taxon>Dikarya</taxon>
        <taxon>Ascomycota</taxon>
        <taxon>Pezizomycotina</taxon>
        <taxon>Dothideomycetes</taxon>
        <taxon>Pleosporomycetidae</taxon>
        <taxon>Pleosporales</taxon>
        <taxon>Lophiostomataceae</taxon>
        <taxon>Lophiostoma</taxon>
    </lineage>
</organism>
<gene>
    <name evidence="2" type="ORF">K491DRAFT_483623</name>
</gene>
<sequence>MHSQDSGTPPSGGRDGRGGRGRGQPLGRGQVTSPRGSQQGSPTRGGFSASPRGNHPGTPPRGGFSGSPPVFGGRGQATGPPFHSPGTTSAPGSRQNPLRGPALSANPDLQPRYLVFEMGRYILASLQEARNYADIGFPVYDEISGNIVDWSVPLESQTPIGHARVAQEDPFRAQEEEVADAEDALAGRGKETPKKGPQSPRSPHHQGSPPSGGNSRRGPGAGDAGSGVAA</sequence>
<dbReference type="AlphaFoldDB" id="A0A6A6TP64"/>
<keyword evidence="3" id="KW-1185">Reference proteome</keyword>
<name>A0A6A6TP64_9PLEO</name>
<proteinExistence type="predicted"/>
<dbReference type="Proteomes" id="UP000799324">
    <property type="component" value="Unassembled WGS sequence"/>
</dbReference>
<evidence type="ECO:0000313" key="3">
    <source>
        <dbReference type="Proteomes" id="UP000799324"/>
    </source>
</evidence>
<accession>A0A6A6TP64</accession>
<dbReference type="EMBL" id="MU004295">
    <property type="protein sequence ID" value="KAF2661256.1"/>
    <property type="molecule type" value="Genomic_DNA"/>
</dbReference>
<feature type="compositionally biased region" description="Gly residues" evidence="1">
    <location>
        <begin position="219"/>
        <end position="230"/>
    </location>
</feature>
<feature type="compositionally biased region" description="Low complexity" evidence="1">
    <location>
        <begin position="207"/>
        <end position="218"/>
    </location>
</feature>
<feature type="compositionally biased region" description="Polar residues" evidence="1">
    <location>
        <begin position="85"/>
        <end position="96"/>
    </location>
</feature>
<feature type="region of interest" description="Disordered" evidence="1">
    <location>
        <begin position="168"/>
        <end position="230"/>
    </location>
</feature>
<feature type="compositionally biased region" description="Polar residues" evidence="1">
    <location>
        <begin position="30"/>
        <end position="42"/>
    </location>
</feature>
<reference evidence="2" key="1">
    <citation type="journal article" date="2020" name="Stud. Mycol.">
        <title>101 Dothideomycetes genomes: a test case for predicting lifestyles and emergence of pathogens.</title>
        <authorList>
            <person name="Haridas S."/>
            <person name="Albert R."/>
            <person name="Binder M."/>
            <person name="Bloem J."/>
            <person name="Labutti K."/>
            <person name="Salamov A."/>
            <person name="Andreopoulos B."/>
            <person name="Baker S."/>
            <person name="Barry K."/>
            <person name="Bills G."/>
            <person name="Bluhm B."/>
            <person name="Cannon C."/>
            <person name="Castanera R."/>
            <person name="Culley D."/>
            <person name="Daum C."/>
            <person name="Ezra D."/>
            <person name="Gonzalez J."/>
            <person name="Henrissat B."/>
            <person name="Kuo A."/>
            <person name="Liang C."/>
            <person name="Lipzen A."/>
            <person name="Lutzoni F."/>
            <person name="Magnuson J."/>
            <person name="Mondo S."/>
            <person name="Nolan M."/>
            <person name="Ohm R."/>
            <person name="Pangilinan J."/>
            <person name="Park H.-J."/>
            <person name="Ramirez L."/>
            <person name="Alfaro M."/>
            <person name="Sun H."/>
            <person name="Tritt A."/>
            <person name="Yoshinaga Y."/>
            <person name="Zwiers L.-H."/>
            <person name="Turgeon B."/>
            <person name="Goodwin S."/>
            <person name="Spatafora J."/>
            <person name="Crous P."/>
            <person name="Grigoriev I."/>
        </authorList>
    </citation>
    <scope>NUCLEOTIDE SEQUENCE</scope>
    <source>
        <strain evidence="2">CBS 122681</strain>
    </source>
</reference>
<evidence type="ECO:0000256" key="1">
    <source>
        <dbReference type="SAM" id="MobiDB-lite"/>
    </source>
</evidence>
<protein>
    <submittedName>
        <fullName evidence="2">Uncharacterized protein</fullName>
    </submittedName>
</protein>
<feature type="region of interest" description="Disordered" evidence="1">
    <location>
        <begin position="1"/>
        <end position="109"/>
    </location>
</feature>